<evidence type="ECO:0000256" key="6">
    <source>
        <dbReference type="SAM" id="Phobius"/>
    </source>
</evidence>
<feature type="transmembrane region" description="Helical" evidence="6">
    <location>
        <begin position="188"/>
        <end position="208"/>
    </location>
</feature>
<dbReference type="Proteomes" id="UP001273209">
    <property type="component" value="Unassembled WGS sequence"/>
</dbReference>
<keyword evidence="4 6" id="KW-0472">Membrane</keyword>
<keyword evidence="3 6" id="KW-1133">Transmembrane helix</keyword>
<dbReference type="FunFam" id="1.20.1250.20:FF:000190">
    <property type="entry name" value="Sugar transporter family protein"/>
    <property type="match status" value="1"/>
</dbReference>
<evidence type="ECO:0000313" key="9">
    <source>
        <dbReference type="Proteomes" id="UP001273209"/>
    </source>
</evidence>
<evidence type="ECO:0000256" key="3">
    <source>
        <dbReference type="ARBA" id="ARBA00022989"/>
    </source>
</evidence>
<feature type="transmembrane region" description="Helical" evidence="6">
    <location>
        <begin position="419"/>
        <end position="440"/>
    </location>
</feature>
<dbReference type="SUPFAM" id="SSF103473">
    <property type="entry name" value="MFS general substrate transporter"/>
    <property type="match status" value="1"/>
</dbReference>
<evidence type="ECO:0000256" key="4">
    <source>
        <dbReference type="ARBA" id="ARBA00023136"/>
    </source>
</evidence>
<organism evidence="8 9">
    <name type="scientific">Trichoderma aggressivum f. europaeum</name>
    <dbReference type="NCBI Taxonomy" id="173218"/>
    <lineage>
        <taxon>Eukaryota</taxon>
        <taxon>Fungi</taxon>
        <taxon>Dikarya</taxon>
        <taxon>Ascomycota</taxon>
        <taxon>Pezizomycotina</taxon>
        <taxon>Sordariomycetes</taxon>
        <taxon>Hypocreomycetidae</taxon>
        <taxon>Hypocreales</taxon>
        <taxon>Hypocreaceae</taxon>
        <taxon>Trichoderma</taxon>
    </lineage>
</organism>
<dbReference type="InterPro" id="IPR020846">
    <property type="entry name" value="MFS_dom"/>
</dbReference>
<accession>A0AAE1LW48</accession>
<feature type="transmembrane region" description="Helical" evidence="6">
    <location>
        <begin position="61"/>
        <end position="79"/>
    </location>
</feature>
<evidence type="ECO:0000256" key="5">
    <source>
        <dbReference type="SAM" id="MobiDB-lite"/>
    </source>
</evidence>
<evidence type="ECO:0000256" key="1">
    <source>
        <dbReference type="ARBA" id="ARBA00004141"/>
    </source>
</evidence>
<dbReference type="GO" id="GO:0005886">
    <property type="term" value="C:plasma membrane"/>
    <property type="evidence" value="ECO:0007669"/>
    <property type="project" value="TreeGrafter"/>
</dbReference>
<dbReference type="Pfam" id="PF00083">
    <property type="entry name" value="Sugar_tr"/>
    <property type="match status" value="1"/>
</dbReference>
<dbReference type="PANTHER" id="PTHR23508:SF10">
    <property type="entry name" value="CARBOXYLIC ACID TRANSPORTER PROTEIN HOMOLOG"/>
    <property type="match status" value="1"/>
</dbReference>
<feature type="transmembrane region" description="Helical" evidence="6">
    <location>
        <begin position="99"/>
        <end position="119"/>
    </location>
</feature>
<feature type="region of interest" description="Disordered" evidence="5">
    <location>
        <begin position="1"/>
        <end position="20"/>
    </location>
</feature>
<dbReference type="InterPro" id="IPR036259">
    <property type="entry name" value="MFS_trans_sf"/>
</dbReference>
<evidence type="ECO:0000256" key="2">
    <source>
        <dbReference type="ARBA" id="ARBA00022692"/>
    </source>
</evidence>
<feature type="domain" description="Major facilitator superfamily (MFS) profile" evidence="7">
    <location>
        <begin position="63"/>
        <end position="490"/>
    </location>
</feature>
<dbReference type="GeneID" id="87923122"/>
<feature type="transmembrane region" description="Helical" evidence="6">
    <location>
        <begin position="312"/>
        <end position="333"/>
    </location>
</feature>
<dbReference type="GO" id="GO:0035879">
    <property type="term" value="P:plasma membrane lactate transport"/>
    <property type="evidence" value="ECO:0007669"/>
    <property type="project" value="TreeGrafter"/>
</dbReference>
<dbReference type="CDD" id="cd17316">
    <property type="entry name" value="MFS_SV2_like"/>
    <property type="match status" value="1"/>
</dbReference>
<protein>
    <recommendedName>
        <fullName evidence="7">Major facilitator superfamily (MFS) profile domain-containing protein</fullName>
    </recommendedName>
</protein>
<sequence>MTVEFNSPGDMESQVQDATNVKRNRPTAGQYITTRLTTLKPPMNKTPNPLKLLFLLNKQQWLFFLVGFAGWTWDAFDFFTVPLTVTEIAQSYNKTNADITWGITLVLMFRSIGAAIFGVAADRYERKWPFIINNVLFVVFEMATGFCQTYVQFLVVRALYGVVMGGLYGNAAATALEDCPPAARGLFSVILQQGYAFGYLLATAFSRALVDTTPHGWRSLYWFGAGPPVLIIILRLCLPETETFVERKRIREQQPSAAQTFIKEGEIAVKQHWILLIYLVLLMAGLNFLAHGTQDLYPTLLKNQYNFSTTTVTIVQVISNVGAIIGAALLYPYTFIHTKAIIAAAFFQQFAIQGACGVVPIHLMELSPAALRTFVVSTSYQLGNLASSASSTIEATIGQRFPLGEPTRFNSNMRHQYNYGKVICTFAACAYAFLFIIVFIGPEKLGIDLSLQHNANITEAIQGNLQEFNGAGNNTELDKQHGEHIEFSNT</sequence>
<feature type="transmembrane region" description="Helical" evidence="6">
    <location>
        <begin position="273"/>
        <end position="292"/>
    </location>
</feature>
<comment type="caution">
    <text evidence="8">The sequence shown here is derived from an EMBL/GenBank/DDBJ whole genome shotgun (WGS) entry which is preliminary data.</text>
</comment>
<feature type="transmembrane region" description="Helical" evidence="6">
    <location>
        <begin position="220"/>
        <end position="238"/>
    </location>
</feature>
<keyword evidence="2 6" id="KW-0812">Transmembrane</keyword>
<dbReference type="EMBL" id="JAWRVG010000041">
    <property type="protein sequence ID" value="KAK4065826.1"/>
    <property type="molecule type" value="Genomic_DNA"/>
</dbReference>
<name>A0AAE1LW48_9HYPO</name>
<dbReference type="InterPro" id="IPR005828">
    <property type="entry name" value="MFS_sugar_transport-like"/>
</dbReference>
<dbReference type="PROSITE" id="PS50850">
    <property type="entry name" value="MFS"/>
    <property type="match status" value="1"/>
</dbReference>
<keyword evidence="9" id="KW-1185">Reference proteome</keyword>
<feature type="transmembrane region" description="Helical" evidence="6">
    <location>
        <begin position="157"/>
        <end position="176"/>
    </location>
</feature>
<dbReference type="Gene3D" id="1.20.1250.20">
    <property type="entry name" value="MFS general substrate transporter like domains"/>
    <property type="match status" value="1"/>
</dbReference>
<dbReference type="GO" id="GO:0015355">
    <property type="term" value="F:secondary active monocarboxylate transmembrane transporter activity"/>
    <property type="evidence" value="ECO:0007669"/>
    <property type="project" value="TreeGrafter"/>
</dbReference>
<evidence type="ECO:0000313" key="8">
    <source>
        <dbReference type="EMBL" id="KAK4065826.1"/>
    </source>
</evidence>
<dbReference type="RefSeq" id="XP_062752571.1">
    <property type="nucleotide sequence ID" value="XM_062903218.1"/>
</dbReference>
<dbReference type="PANTHER" id="PTHR23508">
    <property type="entry name" value="CARBOXYLIC ACID TRANSPORTER PROTEIN HOMOLOG"/>
    <property type="match status" value="1"/>
</dbReference>
<comment type="subcellular location">
    <subcellularLocation>
        <location evidence="1">Membrane</location>
        <topology evidence="1">Multi-pass membrane protein</topology>
    </subcellularLocation>
</comment>
<gene>
    <name evidence="8" type="ORF">Triagg1_8378</name>
</gene>
<reference evidence="8" key="1">
    <citation type="submission" date="2023-11" db="EMBL/GenBank/DDBJ databases">
        <title>The genome sequences of three competitors of mushroom-forming fungi.</title>
        <authorList>
            <person name="Beijen E."/>
            <person name="Ohm R.A."/>
        </authorList>
    </citation>
    <scope>NUCLEOTIDE SEQUENCE</scope>
    <source>
        <strain evidence="8">CBS 100526</strain>
    </source>
</reference>
<dbReference type="AlphaFoldDB" id="A0AAE1LW48"/>
<proteinExistence type="predicted"/>
<feature type="transmembrane region" description="Helical" evidence="6">
    <location>
        <begin position="131"/>
        <end position="151"/>
    </location>
</feature>
<evidence type="ECO:0000259" key="7">
    <source>
        <dbReference type="PROSITE" id="PS50850"/>
    </source>
</evidence>